<organism evidence="1 2">
    <name type="scientific">Polarella glacialis</name>
    <name type="common">Dinoflagellate</name>
    <dbReference type="NCBI Taxonomy" id="89957"/>
    <lineage>
        <taxon>Eukaryota</taxon>
        <taxon>Sar</taxon>
        <taxon>Alveolata</taxon>
        <taxon>Dinophyceae</taxon>
        <taxon>Suessiales</taxon>
        <taxon>Suessiaceae</taxon>
        <taxon>Polarella</taxon>
    </lineage>
</organism>
<evidence type="ECO:0000313" key="2">
    <source>
        <dbReference type="Proteomes" id="UP000626109"/>
    </source>
</evidence>
<dbReference type="AlphaFoldDB" id="A0A813J4F0"/>
<dbReference type="EMBL" id="CAJNNW010018126">
    <property type="protein sequence ID" value="CAE8662383.1"/>
    <property type="molecule type" value="Genomic_DNA"/>
</dbReference>
<evidence type="ECO:0000313" key="1">
    <source>
        <dbReference type="EMBL" id="CAE8662383.1"/>
    </source>
</evidence>
<name>A0A813J4F0_POLGL</name>
<gene>
    <name evidence="1" type="ORF">PGLA2088_LOCUS14848</name>
</gene>
<feature type="non-terminal residue" evidence="1">
    <location>
        <position position="1"/>
    </location>
</feature>
<dbReference type="Proteomes" id="UP000626109">
    <property type="component" value="Unassembled WGS sequence"/>
</dbReference>
<sequence>LDFNDNNNTAQTSGLPYRIRSSPEHVDRSERAAYGSQGVFSPRKSQVVLHRRHHLFSDSRLFRVIGVVSCHPWLVACHCSFKFKALKCCNLNGLQSFVLWHEAGTGYTPSWMEGPYSQRPHTCSTDRRVES</sequence>
<reference evidence="1" key="1">
    <citation type="submission" date="2021-02" db="EMBL/GenBank/DDBJ databases">
        <authorList>
            <person name="Dougan E. K."/>
            <person name="Rhodes N."/>
            <person name="Thang M."/>
            <person name="Chan C."/>
        </authorList>
    </citation>
    <scope>NUCLEOTIDE SEQUENCE</scope>
</reference>
<protein>
    <submittedName>
        <fullName evidence="1">Uncharacterized protein</fullName>
    </submittedName>
</protein>
<accession>A0A813J4F0</accession>
<comment type="caution">
    <text evidence="1">The sequence shown here is derived from an EMBL/GenBank/DDBJ whole genome shotgun (WGS) entry which is preliminary data.</text>
</comment>
<proteinExistence type="predicted"/>